<evidence type="ECO:0000256" key="1">
    <source>
        <dbReference type="SAM" id="Phobius"/>
    </source>
</evidence>
<keyword evidence="1" id="KW-1133">Transmembrane helix</keyword>
<dbReference type="EMBL" id="JAATJB010000001">
    <property type="protein sequence ID" value="NJB95919.1"/>
    <property type="molecule type" value="Genomic_DNA"/>
</dbReference>
<name>A0A7X5XV56_9SPHN</name>
<organism evidence="2 3">
    <name type="scientific">Sphingomonas trueperi</name>
    <dbReference type="NCBI Taxonomy" id="53317"/>
    <lineage>
        <taxon>Bacteria</taxon>
        <taxon>Pseudomonadati</taxon>
        <taxon>Pseudomonadota</taxon>
        <taxon>Alphaproteobacteria</taxon>
        <taxon>Sphingomonadales</taxon>
        <taxon>Sphingomonadaceae</taxon>
        <taxon>Sphingomonas</taxon>
    </lineage>
</organism>
<keyword evidence="1" id="KW-0812">Transmembrane</keyword>
<reference evidence="2 3" key="1">
    <citation type="submission" date="2020-03" db="EMBL/GenBank/DDBJ databases">
        <title>Genomic Encyclopedia of Type Strains, Phase IV (KMG-IV): sequencing the most valuable type-strain genomes for metagenomic binning, comparative biology and taxonomic classification.</title>
        <authorList>
            <person name="Goeker M."/>
        </authorList>
    </citation>
    <scope>NUCLEOTIDE SEQUENCE [LARGE SCALE GENOMIC DNA]</scope>
    <source>
        <strain evidence="2 3">DSM 7225</strain>
    </source>
</reference>
<protein>
    <submittedName>
        <fullName evidence="2">Uncharacterized protein</fullName>
    </submittedName>
</protein>
<sequence>MIWVPILLGTFKLAVFGTGMFFAIKWHYDQGKKKKEEDARAAAEAALEETE</sequence>
<proteinExistence type="predicted"/>
<accession>A0A7X5XV56</accession>
<dbReference type="RefSeq" id="WP_164542716.1">
    <property type="nucleotide sequence ID" value="NZ_BAAADY010000008.1"/>
</dbReference>
<keyword evidence="3" id="KW-1185">Reference proteome</keyword>
<evidence type="ECO:0000313" key="3">
    <source>
        <dbReference type="Proteomes" id="UP000531251"/>
    </source>
</evidence>
<comment type="caution">
    <text evidence="2">The sequence shown here is derived from an EMBL/GenBank/DDBJ whole genome shotgun (WGS) entry which is preliminary data.</text>
</comment>
<dbReference type="Proteomes" id="UP000531251">
    <property type="component" value="Unassembled WGS sequence"/>
</dbReference>
<feature type="transmembrane region" description="Helical" evidence="1">
    <location>
        <begin position="6"/>
        <end position="24"/>
    </location>
</feature>
<dbReference type="AlphaFoldDB" id="A0A7X5XV56"/>
<keyword evidence="1" id="KW-0472">Membrane</keyword>
<evidence type="ECO:0000313" key="2">
    <source>
        <dbReference type="EMBL" id="NJB95919.1"/>
    </source>
</evidence>
<gene>
    <name evidence="2" type="ORF">GGR89_000211</name>
</gene>